<dbReference type="Proteomes" id="UP000310066">
    <property type="component" value="Unassembled WGS sequence"/>
</dbReference>
<gene>
    <name evidence="1" type="ORF">B0A54_13159</name>
</gene>
<dbReference type="AlphaFoldDB" id="A0A4U0UKE0"/>
<proteinExistence type="predicted"/>
<organism evidence="1 2">
    <name type="scientific">Friedmanniomyces endolithicus</name>
    <dbReference type="NCBI Taxonomy" id="329885"/>
    <lineage>
        <taxon>Eukaryota</taxon>
        <taxon>Fungi</taxon>
        <taxon>Dikarya</taxon>
        <taxon>Ascomycota</taxon>
        <taxon>Pezizomycotina</taxon>
        <taxon>Dothideomycetes</taxon>
        <taxon>Dothideomycetidae</taxon>
        <taxon>Mycosphaerellales</taxon>
        <taxon>Teratosphaeriaceae</taxon>
        <taxon>Friedmanniomyces</taxon>
    </lineage>
</organism>
<protein>
    <submittedName>
        <fullName evidence="1">Uncharacterized protein</fullName>
    </submittedName>
</protein>
<dbReference type="EMBL" id="NAJP01000068">
    <property type="protein sequence ID" value="TKA35572.1"/>
    <property type="molecule type" value="Genomic_DNA"/>
</dbReference>
<name>A0A4U0UKE0_9PEZI</name>
<accession>A0A4U0UKE0</accession>
<sequence>MGILKTGCQRVLRLTALRSSTTSYLGQHSHMVIQRWDPTPWHISLSSSGRASHQAAEEVTVWNLLRACLRLSTHRCPYLKGGDVGRMTTRASRHSHASAQSNAEARGEVGGALSDGRAVLSAFGIRLGGGNVTLRWSARKAKR</sequence>
<evidence type="ECO:0000313" key="2">
    <source>
        <dbReference type="Proteomes" id="UP000310066"/>
    </source>
</evidence>
<evidence type="ECO:0000313" key="1">
    <source>
        <dbReference type="EMBL" id="TKA35572.1"/>
    </source>
</evidence>
<reference evidence="1 2" key="1">
    <citation type="submission" date="2017-03" db="EMBL/GenBank/DDBJ databases">
        <title>Genomes of endolithic fungi from Antarctica.</title>
        <authorList>
            <person name="Coleine C."/>
            <person name="Masonjones S."/>
            <person name="Stajich J.E."/>
        </authorList>
    </citation>
    <scope>NUCLEOTIDE SEQUENCE [LARGE SCALE GENOMIC DNA]</scope>
    <source>
        <strain evidence="1 2">CCFEE 5311</strain>
    </source>
</reference>
<comment type="caution">
    <text evidence="1">The sequence shown here is derived from an EMBL/GenBank/DDBJ whole genome shotgun (WGS) entry which is preliminary data.</text>
</comment>